<keyword evidence="1" id="KW-0472">Membrane</keyword>
<name>A0A927CVT6_9BACI</name>
<keyword evidence="3" id="KW-0813">Transport</keyword>
<gene>
    <name evidence="3" type="ORF">IEO70_10120</name>
</gene>
<feature type="transmembrane region" description="Helical" evidence="1">
    <location>
        <begin position="108"/>
        <end position="130"/>
    </location>
</feature>
<dbReference type="InterPro" id="IPR013099">
    <property type="entry name" value="K_chnl_dom"/>
</dbReference>
<evidence type="ECO:0000256" key="1">
    <source>
        <dbReference type="SAM" id="Phobius"/>
    </source>
</evidence>
<protein>
    <submittedName>
        <fullName evidence="3">Two pore domain potassium channel family protein</fullName>
    </submittedName>
</protein>
<sequence length="138" mass="15546">MDFFLLTLAVVFCMFMSIRVLFLPAEGGKQKISFSHFLWLACLYGTICIGFALIYLLFEIRDISVMLDHGLEISGHFFMKLETAFYFSAMTMFSVGYGELIPVGLGRIIATIQAFIGYTLPAAFVVRTVIDMDINPNQ</sequence>
<dbReference type="Proteomes" id="UP000602076">
    <property type="component" value="Unassembled WGS sequence"/>
</dbReference>
<feature type="transmembrane region" description="Helical" evidence="1">
    <location>
        <begin position="78"/>
        <end position="96"/>
    </location>
</feature>
<organism evidence="3 4">
    <name type="scientific">Peribacillus faecalis</name>
    <dbReference type="NCBI Taxonomy" id="2772559"/>
    <lineage>
        <taxon>Bacteria</taxon>
        <taxon>Bacillati</taxon>
        <taxon>Bacillota</taxon>
        <taxon>Bacilli</taxon>
        <taxon>Bacillales</taxon>
        <taxon>Bacillaceae</taxon>
        <taxon>Peribacillus</taxon>
    </lineage>
</organism>
<keyword evidence="3" id="KW-0407">Ion channel</keyword>
<comment type="caution">
    <text evidence="3">The sequence shown here is derived from an EMBL/GenBank/DDBJ whole genome shotgun (WGS) entry which is preliminary data.</text>
</comment>
<reference evidence="3" key="1">
    <citation type="submission" date="2020-09" db="EMBL/GenBank/DDBJ databases">
        <title>Bacillus faecalis sp. nov., a moderately halophilic bacterium isolated from cow faeces.</title>
        <authorList>
            <person name="Jiang L."/>
            <person name="Lee J."/>
        </authorList>
    </citation>
    <scope>NUCLEOTIDE SEQUENCE</scope>
    <source>
        <strain evidence="3">AGMB 02131</strain>
    </source>
</reference>
<keyword evidence="1" id="KW-1133">Transmembrane helix</keyword>
<keyword evidence="1" id="KW-0812">Transmembrane</keyword>
<feature type="domain" description="Potassium channel" evidence="2">
    <location>
        <begin position="77"/>
        <end position="128"/>
    </location>
</feature>
<dbReference type="SUPFAM" id="SSF81324">
    <property type="entry name" value="Voltage-gated potassium channels"/>
    <property type="match status" value="1"/>
</dbReference>
<dbReference type="Pfam" id="PF07885">
    <property type="entry name" value="Ion_trans_2"/>
    <property type="match status" value="1"/>
</dbReference>
<evidence type="ECO:0000313" key="4">
    <source>
        <dbReference type="Proteomes" id="UP000602076"/>
    </source>
</evidence>
<dbReference type="AlphaFoldDB" id="A0A927CVT6"/>
<proteinExistence type="predicted"/>
<evidence type="ECO:0000259" key="2">
    <source>
        <dbReference type="Pfam" id="PF07885"/>
    </source>
</evidence>
<accession>A0A927CVT6</accession>
<dbReference type="GO" id="GO:0034220">
    <property type="term" value="P:monoatomic ion transmembrane transport"/>
    <property type="evidence" value="ECO:0007669"/>
    <property type="project" value="UniProtKB-KW"/>
</dbReference>
<keyword evidence="4" id="KW-1185">Reference proteome</keyword>
<dbReference type="RefSeq" id="WP_190998260.1">
    <property type="nucleotide sequence ID" value="NZ_JACXSI010000023.1"/>
</dbReference>
<dbReference type="Gene3D" id="1.10.287.70">
    <property type="match status" value="1"/>
</dbReference>
<dbReference type="EMBL" id="JACXSI010000023">
    <property type="protein sequence ID" value="MBD3108722.1"/>
    <property type="molecule type" value="Genomic_DNA"/>
</dbReference>
<feature type="transmembrane region" description="Helical" evidence="1">
    <location>
        <begin position="37"/>
        <end position="58"/>
    </location>
</feature>
<keyword evidence="3" id="KW-0406">Ion transport</keyword>
<evidence type="ECO:0000313" key="3">
    <source>
        <dbReference type="EMBL" id="MBD3108722.1"/>
    </source>
</evidence>